<name>A0A0R3VVD3_TAEAS</name>
<evidence type="ECO:0000256" key="11">
    <source>
        <dbReference type="SAM" id="Phobius"/>
    </source>
</evidence>
<keyword evidence="13" id="KW-1185">Reference proteome</keyword>
<dbReference type="InterPro" id="IPR036065">
    <property type="entry name" value="BolA-like_sf"/>
</dbReference>
<dbReference type="SUPFAM" id="SSF82657">
    <property type="entry name" value="BolA-like"/>
    <property type="match status" value="1"/>
</dbReference>
<evidence type="ECO:0000256" key="2">
    <source>
        <dbReference type="ARBA" id="ARBA00008135"/>
    </source>
</evidence>
<dbReference type="GO" id="GO:0016491">
    <property type="term" value="F:oxidoreductase activity"/>
    <property type="evidence" value="ECO:0007669"/>
    <property type="project" value="UniProtKB-KW"/>
</dbReference>
<keyword evidence="5" id="KW-0809">Transit peptide</keyword>
<evidence type="ECO:0000256" key="6">
    <source>
        <dbReference type="ARBA" id="ARBA00022989"/>
    </source>
</evidence>
<evidence type="ECO:0000256" key="5">
    <source>
        <dbReference type="ARBA" id="ARBA00022946"/>
    </source>
</evidence>
<dbReference type="SUPFAM" id="SSF81406">
    <property type="entry name" value="Mitochondrial cytochrome c oxidase subunit IV"/>
    <property type="match status" value="1"/>
</dbReference>
<organism evidence="14">
    <name type="scientific">Taenia asiatica</name>
    <name type="common">Asian tapeworm</name>
    <dbReference type="NCBI Taxonomy" id="60517"/>
    <lineage>
        <taxon>Eukaryota</taxon>
        <taxon>Metazoa</taxon>
        <taxon>Spiralia</taxon>
        <taxon>Lophotrochozoa</taxon>
        <taxon>Platyhelminthes</taxon>
        <taxon>Cestoda</taxon>
        <taxon>Eucestoda</taxon>
        <taxon>Cyclophyllidea</taxon>
        <taxon>Taeniidae</taxon>
        <taxon>Taenia</taxon>
    </lineage>
</organism>
<evidence type="ECO:0000256" key="8">
    <source>
        <dbReference type="ARBA" id="ARBA00023128"/>
    </source>
</evidence>
<dbReference type="Gene3D" id="1.10.442.10">
    <property type="entry name" value="Cytochrome c oxidase subunit IV"/>
    <property type="match status" value="1"/>
</dbReference>
<dbReference type="GO" id="GO:0006123">
    <property type="term" value="P:mitochondrial electron transport, cytochrome c to oxygen"/>
    <property type="evidence" value="ECO:0007669"/>
    <property type="project" value="InterPro"/>
</dbReference>
<sequence>MGLLGASKVLALGHVSRIANLSSRSATSVISPLVEKYYPYIGNREIVGFGRNGNPQYLDDLHFPYPSIRFRENNDVFEALRKKELGDWKNLTIDEKKQLYRHSFRMTLAETVAPHPRWKLSVAWACFIMSAAMLYLSFLKSFVMNLPSMKYAQKDYKEALLYRRLYSRDGPIDGLFSRGLLVLTAFRRSLATQAEEKLRTLLKARFPKAVTIEVTDVSGKFPILVSELVFRRGGCGAMYQIFVKSKEFSGMSVLAQHRSVKETLRQEIKSMHGLTIVTEE</sequence>
<dbReference type="InterPro" id="IPR036639">
    <property type="entry name" value="Cyt_c_oxidase_su4_sf"/>
</dbReference>
<dbReference type="GO" id="GO:0045277">
    <property type="term" value="C:respiratory chain complex IV"/>
    <property type="evidence" value="ECO:0007669"/>
    <property type="project" value="InterPro"/>
</dbReference>
<reference evidence="14" key="1">
    <citation type="submission" date="2017-02" db="UniProtKB">
        <authorList>
            <consortium name="WormBaseParasite"/>
        </authorList>
    </citation>
    <scope>IDENTIFICATION</scope>
</reference>
<evidence type="ECO:0000256" key="1">
    <source>
        <dbReference type="ARBA" id="ARBA00004434"/>
    </source>
</evidence>
<keyword evidence="4" id="KW-0999">Mitochondrion inner membrane</keyword>
<dbReference type="CDD" id="cd00922">
    <property type="entry name" value="Cyt_c_Oxidase_IV"/>
    <property type="match status" value="1"/>
</dbReference>
<dbReference type="InterPro" id="IPR004203">
    <property type="entry name" value="Cyt_c_oxidase_su4_fam"/>
</dbReference>
<evidence type="ECO:0000256" key="3">
    <source>
        <dbReference type="ARBA" id="ARBA00022692"/>
    </source>
</evidence>
<keyword evidence="8" id="KW-0496">Mitochondrion</keyword>
<evidence type="ECO:0000256" key="10">
    <source>
        <dbReference type="RuleBase" id="RU003860"/>
    </source>
</evidence>
<comment type="subcellular location">
    <subcellularLocation>
        <location evidence="1">Mitochondrion inner membrane</location>
        <topology evidence="1">Single-pass membrane protein</topology>
    </subcellularLocation>
</comment>
<keyword evidence="3 11" id="KW-0812">Transmembrane</keyword>
<dbReference type="Proteomes" id="UP000282613">
    <property type="component" value="Unassembled WGS sequence"/>
</dbReference>
<gene>
    <name evidence="12" type="ORF">TASK_LOCUS1342</name>
</gene>
<dbReference type="Pfam" id="PF02936">
    <property type="entry name" value="COX4"/>
    <property type="match status" value="1"/>
</dbReference>
<keyword evidence="7" id="KW-0560">Oxidoreductase</keyword>
<dbReference type="Gene3D" id="3.30.300.90">
    <property type="entry name" value="BolA-like"/>
    <property type="match status" value="1"/>
</dbReference>
<accession>A0A0R3VVD3</accession>
<comment type="similarity">
    <text evidence="2">Belongs to the cytochrome c oxidase IV family.</text>
</comment>
<dbReference type="Pfam" id="PF01722">
    <property type="entry name" value="BolA"/>
    <property type="match status" value="1"/>
</dbReference>
<dbReference type="OrthoDB" id="186013at2759"/>
<feature type="transmembrane region" description="Helical" evidence="11">
    <location>
        <begin position="122"/>
        <end position="143"/>
    </location>
</feature>
<reference evidence="12 13" key="2">
    <citation type="submission" date="2018-11" db="EMBL/GenBank/DDBJ databases">
        <authorList>
            <consortium name="Pathogen Informatics"/>
        </authorList>
    </citation>
    <scope>NUCLEOTIDE SEQUENCE [LARGE SCALE GENOMIC DNA]</scope>
</reference>
<evidence type="ECO:0000313" key="12">
    <source>
        <dbReference type="EMBL" id="VDK22893.1"/>
    </source>
</evidence>
<dbReference type="InterPro" id="IPR002634">
    <property type="entry name" value="BolA"/>
</dbReference>
<dbReference type="WBParaSite" id="TASK_0000134101-mRNA-1">
    <property type="protein sequence ID" value="TASK_0000134101-mRNA-1"/>
    <property type="gene ID" value="TASK_0000134101"/>
</dbReference>
<dbReference type="AlphaFoldDB" id="A0A0R3VVD3"/>
<evidence type="ECO:0000313" key="14">
    <source>
        <dbReference type="WBParaSite" id="TASK_0000134101-mRNA-1"/>
    </source>
</evidence>
<dbReference type="GO" id="GO:0005743">
    <property type="term" value="C:mitochondrial inner membrane"/>
    <property type="evidence" value="ECO:0007669"/>
    <property type="project" value="UniProtKB-SubCell"/>
</dbReference>
<dbReference type="EMBL" id="UYRS01000322">
    <property type="protein sequence ID" value="VDK22893.1"/>
    <property type="molecule type" value="Genomic_DNA"/>
</dbReference>
<evidence type="ECO:0000256" key="9">
    <source>
        <dbReference type="ARBA" id="ARBA00023136"/>
    </source>
</evidence>
<evidence type="ECO:0000313" key="13">
    <source>
        <dbReference type="Proteomes" id="UP000282613"/>
    </source>
</evidence>
<evidence type="ECO:0000256" key="7">
    <source>
        <dbReference type="ARBA" id="ARBA00023002"/>
    </source>
</evidence>
<comment type="similarity">
    <text evidence="10">Belongs to the BolA/IbaG family.</text>
</comment>
<keyword evidence="9 11" id="KW-0472">Membrane</keyword>
<keyword evidence="6 11" id="KW-1133">Transmembrane helix</keyword>
<dbReference type="STRING" id="60517.A0A0R3VVD3"/>
<proteinExistence type="inferred from homology"/>
<protein>
    <submittedName>
        <fullName evidence="14">Cytochrome c oxidase subunit 4</fullName>
    </submittedName>
</protein>
<dbReference type="PANTHER" id="PTHR10707:SF10">
    <property type="entry name" value="CYTOCHROME C OXIDASE SUBUNIT 4"/>
    <property type="match status" value="1"/>
</dbReference>
<dbReference type="PANTHER" id="PTHR10707">
    <property type="entry name" value="CYTOCHROME C OXIDASE SUBUNIT IV"/>
    <property type="match status" value="1"/>
</dbReference>
<evidence type="ECO:0000256" key="4">
    <source>
        <dbReference type="ARBA" id="ARBA00022792"/>
    </source>
</evidence>